<dbReference type="Pfam" id="PF03699">
    <property type="entry name" value="UPF0182"/>
    <property type="match status" value="1"/>
</dbReference>
<feature type="transmembrane region" description="Helical" evidence="5">
    <location>
        <begin position="54"/>
        <end position="76"/>
    </location>
</feature>
<feature type="region of interest" description="Disordered" evidence="6">
    <location>
        <begin position="855"/>
        <end position="887"/>
    </location>
</feature>
<evidence type="ECO:0000256" key="2">
    <source>
        <dbReference type="ARBA" id="ARBA00022692"/>
    </source>
</evidence>
<protein>
    <recommendedName>
        <fullName evidence="5">UPF0182 protein ENV52_03190</fullName>
    </recommendedName>
</protein>
<evidence type="ECO:0000256" key="5">
    <source>
        <dbReference type="HAMAP-Rule" id="MF_01600"/>
    </source>
</evidence>
<dbReference type="AlphaFoldDB" id="A0A7V6A218"/>
<evidence type="ECO:0000256" key="4">
    <source>
        <dbReference type="ARBA" id="ARBA00023136"/>
    </source>
</evidence>
<comment type="caution">
    <text evidence="7">The sequence shown here is derived from an EMBL/GenBank/DDBJ whole genome shotgun (WGS) entry which is preliminary data.</text>
</comment>
<dbReference type="PANTHER" id="PTHR39344">
    <property type="entry name" value="UPF0182 PROTEIN SLL1060"/>
    <property type="match status" value="1"/>
</dbReference>
<reference evidence="7" key="1">
    <citation type="journal article" date="2020" name="mSystems">
        <title>Genome- and Community-Level Interaction Insights into Carbon Utilization and Element Cycling Functions of Hydrothermarchaeota in Hydrothermal Sediment.</title>
        <authorList>
            <person name="Zhou Z."/>
            <person name="Liu Y."/>
            <person name="Xu W."/>
            <person name="Pan J."/>
            <person name="Luo Z.H."/>
            <person name="Li M."/>
        </authorList>
    </citation>
    <scope>NUCLEOTIDE SEQUENCE [LARGE SCALE GENOMIC DNA]</scope>
    <source>
        <strain evidence="7">SpSt-767</strain>
    </source>
</reference>
<sequence>MSRLWRWFKILLLAIVGLALLYLIFAIIFLDFMVNLWWFDSLGYLGYFIRRLTYRYIILVVFSLMFFLVFFLNFWVASRFLGATTPDNPEAPMAMSRYRFFRNKFRSGSLKIYAPFSLILGVALAWPFFTRWEETLFYIFGRPSPWKDPFYHINVSYYLFKLPIYLSVLNTLVITLILLFLGLLLLYWLEHQYLTKHDSHLHPGAKTHLSVMVFALFAVAIWDLFLQRYTLLYSTNHESLFYGPGYVEMNVVLPLIWLSILFLVTTAVLLIFFLNSRKGAKYLIISSVLLALALTARYSPFLPGLVEKYVVLPNEISKERPYIKNNIDATLTAFKLDQVERRDYSIKPLEWNLQAPVLKTNLRNIPVWDAEVLLEVYQHLQALRTYYKFPGVYVDRYTVNGVYQQVNLSPREISLADLPIGVQNWINERLKYTHGYGVVMTPAAQGGEEPMTWFIQDIPPSSSYGFTIHQPGIYFGMMKNGYVIAPNESGELDYPTAEGNQISNYHGKDGIYVHSLFRRLVFALYFKSRDILFTLKTLPDSRILIRRNIIERIKALTPFLLLDRTPYIVVTDKRLYWIQDAYTTSTHYPYAAPYENRMNYIRNSVKIVVDAYNGTVNYYIADVDDPIIQAYNRMYPGLLKPLSQMPPDLRMHIRWPEDIFKIQVDVYAKYHQTDPGVFYRQEDIWDFPEITHHHKHENMKPYFLTLNLITPTKFEFLQICPMTPRARTNLRSLMVAGCDGDNYGKIFAYDFPQGELVFGPSQIDAFIDQNTTIAQQFTLWNQLGSQVVRGRMILIPVSGGVVYIQPIYLKAAVGVAIPQLQRIILNKGEITVMEPSLEEDLRTLDIRMRELSNRSQQRLEGVTPPEIIPSTPGPSLAPPKTPPTPGP</sequence>
<accession>A0A7V6A218</accession>
<proteinExistence type="inferred from homology"/>
<feature type="compositionally biased region" description="Pro residues" evidence="6">
    <location>
        <begin position="871"/>
        <end position="887"/>
    </location>
</feature>
<dbReference type="InterPro" id="IPR005372">
    <property type="entry name" value="UPF0182"/>
</dbReference>
<dbReference type="PANTHER" id="PTHR39344:SF1">
    <property type="entry name" value="UPF0182 PROTEIN SLL1060"/>
    <property type="match status" value="1"/>
</dbReference>
<feature type="transmembrane region" description="Helical" evidence="5">
    <location>
        <begin position="209"/>
        <end position="231"/>
    </location>
</feature>
<keyword evidence="2 5" id="KW-0812">Transmembrane</keyword>
<organism evidence="7">
    <name type="scientific">Desulfobacca acetoxidans</name>
    <dbReference type="NCBI Taxonomy" id="60893"/>
    <lineage>
        <taxon>Bacteria</taxon>
        <taxon>Pseudomonadati</taxon>
        <taxon>Thermodesulfobacteriota</taxon>
        <taxon>Desulfobaccia</taxon>
        <taxon>Desulfobaccales</taxon>
        <taxon>Desulfobaccaceae</taxon>
        <taxon>Desulfobacca</taxon>
    </lineage>
</organism>
<evidence type="ECO:0000256" key="1">
    <source>
        <dbReference type="ARBA" id="ARBA00022475"/>
    </source>
</evidence>
<keyword evidence="4 5" id="KW-0472">Membrane</keyword>
<feature type="transmembrane region" description="Helical" evidence="5">
    <location>
        <begin position="12"/>
        <end position="34"/>
    </location>
</feature>
<feature type="transmembrane region" description="Helical" evidence="5">
    <location>
        <begin position="251"/>
        <end position="275"/>
    </location>
</feature>
<keyword evidence="1 5" id="KW-1003">Cell membrane</keyword>
<comment type="subcellular location">
    <subcellularLocation>
        <location evidence="5">Cell membrane</location>
        <topology evidence="5">Multi-pass membrane protein</topology>
    </subcellularLocation>
</comment>
<keyword evidence="3 5" id="KW-1133">Transmembrane helix</keyword>
<gene>
    <name evidence="7" type="ORF">ENV52_03190</name>
</gene>
<evidence type="ECO:0000256" key="3">
    <source>
        <dbReference type="ARBA" id="ARBA00022989"/>
    </source>
</evidence>
<dbReference type="GO" id="GO:0005576">
    <property type="term" value="C:extracellular region"/>
    <property type="evidence" value="ECO:0007669"/>
    <property type="project" value="TreeGrafter"/>
</dbReference>
<dbReference type="HAMAP" id="MF_01600">
    <property type="entry name" value="UPF0182"/>
    <property type="match status" value="1"/>
</dbReference>
<evidence type="ECO:0000256" key="6">
    <source>
        <dbReference type="SAM" id="MobiDB-lite"/>
    </source>
</evidence>
<feature type="transmembrane region" description="Helical" evidence="5">
    <location>
        <begin position="112"/>
        <end position="129"/>
    </location>
</feature>
<feature type="transmembrane region" description="Helical" evidence="5">
    <location>
        <begin position="282"/>
        <end position="299"/>
    </location>
</feature>
<name>A0A7V6A218_9BACT</name>
<comment type="similarity">
    <text evidence="5">Belongs to the UPF0182 family.</text>
</comment>
<evidence type="ECO:0000313" key="7">
    <source>
        <dbReference type="EMBL" id="HHS28690.1"/>
    </source>
</evidence>
<feature type="transmembrane region" description="Helical" evidence="5">
    <location>
        <begin position="164"/>
        <end position="189"/>
    </location>
</feature>
<dbReference type="GO" id="GO:0005886">
    <property type="term" value="C:plasma membrane"/>
    <property type="evidence" value="ECO:0007669"/>
    <property type="project" value="UniProtKB-SubCell"/>
</dbReference>
<dbReference type="EMBL" id="DTGR01000048">
    <property type="protein sequence ID" value="HHS28690.1"/>
    <property type="molecule type" value="Genomic_DNA"/>
</dbReference>